<feature type="compositionally biased region" description="Acidic residues" evidence="7">
    <location>
        <begin position="275"/>
        <end position="299"/>
    </location>
</feature>
<dbReference type="InterPro" id="IPR013907">
    <property type="entry name" value="Sds3"/>
</dbReference>
<dbReference type="PANTHER" id="PTHR21964">
    <property type="entry name" value="BREAST CANCER METASTASIS-SUPPRESSOR 1"/>
    <property type="match status" value="1"/>
</dbReference>
<dbReference type="GO" id="GO:1900090">
    <property type="term" value="P:positive regulation of inositol biosynthetic process"/>
    <property type="evidence" value="ECO:0007669"/>
    <property type="project" value="EnsemblFungi"/>
</dbReference>
<evidence type="ECO:0000313" key="9">
    <source>
        <dbReference type="Proteomes" id="UP000001640"/>
    </source>
</evidence>
<dbReference type="RefSeq" id="XP_003676993.1">
    <property type="nucleotide sequence ID" value="XM_003676945.1"/>
</dbReference>
<dbReference type="GO" id="GO:0034605">
    <property type="term" value="P:cellular response to heat"/>
    <property type="evidence" value="ECO:0007669"/>
    <property type="project" value="EnsemblFungi"/>
</dbReference>
<feature type="region of interest" description="Disordered" evidence="7">
    <location>
        <begin position="136"/>
        <end position="299"/>
    </location>
</feature>
<dbReference type="GO" id="GO:0061188">
    <property type="term" value="P:negative regulation of rDNA heterochromatin formation"/>
    <property type="evidence" value="ECO:0007669"/>
    <property type="project" value="EnsemblFungi"/>
</dbReference>
<dbReference type="KEGG" id="ncs:NCAS_0F01540"/>
<dbReference type="GO" id="GO:0033698">
    <property type="term" value="C:Rpd3L complex"/>
    <property type="evidence" value="ECO:0007669"/>
    <property type="project" value="EnsemblFungi"/>
</dbReference>
<keyword evidence="5" id="KW-0539">Nucleus</keyword>
<dbReference type="AlphaFoldDB" id="G0VGL7"/>
<reference evidence="8 9" key="1">
    <citation type="journal article" date="2011" name="Proc. Natl. Acad. Sci. U.S.A.">
        <title>Evolutionary erosion of yeast sex chromosomes by mating-type switching accidents.</title>
        <authorList>
            <person name="Gordon J.L."/>
            <person name="Armisen D."/>
            <person name="Proux-Wera E."/>
            <person name="Oheigeartaigh S.S."/>
            <person name="Byrne K.P."/>
            <person name="Wolfe K.H."/>
        </authorList>
    </citation>
    <scope>NUCLEOTIDE SEQUENCE [LARGE SCALE GENOMIC DNA]</scope>
    <source>
        <strain evidence="9">ATCC 76901 / BCRC 22586 / CBS 4309 / NBRC 1992 / NRRL Y-12630</strain>
    </source>
</reference>
<feature type="compositionally biased region" description="Low complexity" evidence="7">
    <location>
        <begin position="1"/>
        <end position="25"/>
    </location>
</feature>
<keyword evidence="6" id="KW-0175">Coiled coil</keyword>
<keyword evidence="3" id="KW-0805">Transcription regulation</keyword>
<dbReference type="GeneID" id="96904286"/>
<feature type="coiled-coil region" evidence="6">
    <location>
        <begin position="39"/>
        <end position="66"/>
    </location>
</feature>
<dbReference type="HOGENOM" id="CLU_028822_0_0_1"/>
<dbReference type="eggNOG" id="ENOG502S36P">
    <property type="taxonomic scope" value="Eukaryota"/>
</dbReference>
<dbReference type="Gene3D" id="1.20.5.1500">
    <property type="match status" value="1"/>
</dbReference>
<evidence type="ECO:0000256" key="7">
    <source>
        <dbReference type="SAM" id="MobiDB-lite"/>
    </source>
</evidence>
<dbReference type="STRING" id="1064592.G0VGL7"/>
<dbReference type="GO" id="GO:0005739">
    <property type="term" value="C:mitochondrion"/>
    <property type="evidence" value="ECO:0007669"/>
    <property type="project" value="EnsemblFungi"/>
</dbReference>
<dbReference type="Proteomes" id="UP000001640">
    <property type="component" value="Chromosome 6"/>
</dbReference>
<keyword evidence="9" id="KW-1185">Reference proteome</keyword>
<dbReference type="EMBL" id="HE576757">
    <property type="protein sequence ID" value="CCC70638.1"/>
    <property type="molecule type" value="Genomic_DNA"/>
</dbReference>
<organism evidence="8 9">
    <name type="scientific">Naumovozyma castellii</name>
    <name type="common">Yeast</name>
    <name type="synonym">Saccharomyces castellii</name>
    <dbReference type="NCBI Taxonomy" id="27288"/>
    <lineage>
        <taxon>Eukaryota</taxon>
        <taxon>Fungi</taxon>
        <taxon>Dikarya</taxon>
        <taxon>Ascomycota</taxon>
        <taxon>Saccharomycotina</taxon>
        <taxon>Saccharomycetes</taxon>
        <taxon>Saccharomycetales</taxon>
        <taxon>Saccharomycetaceae</taxon>
        <taxon>Naumovozyma</taxon>
    </lineage>
</organism>
<proteinExistence type="predicted"/>
<dbReference type="InParanoid" id="G0VGL7"/>
<dbReference type="GO" id="GO:1900470">
    <property type="term" value="P:positive regulation of phosphatidylserine biosynthetic process"/>
    <property type="evidence" value="ECO:0007669"/>
    <property type="project" value="EnsemblFungi"/>
</dbReference>
<keyword evidence="2" id="KW-0678">Repressor</keyword>
<evidence type="ECO:0000256" key="2">
    <source>
        <dbReference type="ARBA" id="ARBA00022491"/>
    </source>
</evidence>
<reference key="2">
    <citation type="submission" date="2011-08" db="EMBL/GenBank/DDBJ databases">
        <title>Genome sequence of Naumovozyma castellii.</title>
        <authorList>
            <person name="Gordon J.L."/>
            <person name="Armisen D."/>
            <person name="Proux-Wera E."/>
            <person name="OhEigeartaigh S.S."/>
            <person name="Byrne K.P."/>
            <person name="Wolfe K.H."/>
        </authorList>
    </citation>
    <scope>NUCLEOTIDE SEQUENCE</scope>
    <source>
        <strain>Type strain:CBS 4309</strain>
    </source>
</reference>
<name>G0VGL7_NAUCA</name>
<dbReference type="SMART" id="SM01401">
    <property type="entry name" value="Sds3"/>
    <property type="match status" value="1"/>
</dbReference>
<evidence type="ECO:0000256" key="4">
    <source>
        <dbReference type="ARBA" id="ARBA00023163"/>
    </source>
</evidence>
<evidence type="ECO:0000256" key="6">
    <source>
        <dbReference type="SAM" id="Coils"/>
    </source>
</evidence>
<keyword evidence="4" id="KW-0804">Transcription</keyword>
<dbReference type="OMA" id="ATRCFIH"/>
<feature type="compositionally biased region" description="Acidic residues" evidence="7">
    <location>
        <begin position="185"/>
        <end position="216"/>
    </location>
</feature>
<evidence type="ECO:0000256" key="3">
    <source>
        <dbReference type="ARBA" id="ARBA00023015"/>
    </source>
</evidence>
<dbReference type="GO" id="GO:0061186">
    <property type="term" value="P:negative regulation of silent mating-type cassette heterochromatin formation"/>
    <property type="evidence" value="ECO:0007669"/>
    <property type="project" value="EnsemblFungi"/>
</dbReference>
<dbReference type="GO" id="GO:0000122">
    <property type="term" value="P:negative regulation of transcription by RNA polymerase II"/>
    <property type="evidence" value="ECO:0007669"/>
    <property type="project" value="EnsemblFungi"/>
</dbReference>
<gene>
    <name evidence="8" type="primary">NCAS0F01540</name>
    <name evidence="8" type="ordered locus">NCAS_0F01540</name>
</gene>
<dbReference type="GO" id="GO:2001247">
    <property type="term" value="P:positive regulation of phosphatidylcholine biosynthetic process"/>
    <property type="evidence" value="ECO:0007669"/>
    <property type="project" value="EnsemblFungi"/>
</dbReference>
<dbReference type="GO" id="GO:0045944">
    <property type="term" value="P:positive regulation of transcription by RNA polymerase II"/>
    <property type="evidence" value="ECO:0007669"/>
    <property type="project" value="EnsemblFungi"/>
</dbReference>
<protein>
    <recommendedName>
        <fullName evidence="10">Transcriptional regulatory protein DEP1</fullName>
    </recommendedName>
</protein>
<accession>G0VGL7</accession>
<feature type="region of interest" description="Disordered" evidence="7">
    <location>
        <begin position="1"/>
        <end position="37"/>
    </location>
</feature>
<dbReference type="Pfam" id="PF08598">
    <property type="entry name" value="Sds3"/>
    <property type="match status" value="1"/>
</dbReference>
<dbReference type="GO" id="GO:1900469">
    <property type="term" value="P:negative regulation of phosphatidylserine biosynthetic process"/>
    <property type="evidence" value="ECO:0007669"/>
    <property type="project" value="EnsemblFungi"/>
</dbReference>
<evidence type="ECO:0008006" key="10">
    <source>
        <dbReference type="Google" id="ProtNLM"/>
    </source>
</evidence>
<dbReference type="OrthoDB" id="20886at2759"/>
<sequence length="536" mass="61712">MSEQDSTTLNTETTKTKQTTTESNLPTPELTDKNLHLLKRTSQDNIKNLEEDEESALSNLDFNNQEDTELNNLNLSEYCISSDADTEKMGSDILQETDELRPKLIQLVMKNDEIVNDEQQSEAIENATTLPIESNNDITVSSERKHDIDEVDDTVESSKRVKLDDENLAPPIINTNSEPNNKVEEVEEEVAADEDDDNEVGDEEDEADDEEDENEDETKFALPEVQNDKEIPPYSDEGTLVRSTADTIPDQYDTSVKTETAPLVEEPKLEKNVTEEEGNEAEEEEEDEDEEERIEEDEQSTAIIDMEKQRLDALKEITDIEHKFAELRQKLYENKMVRLETELQMCLEGSHPELQGYYQAIASIRDYKLRRAYQKQKYELQCIDKETHATRTFIHQDFYRKVNDERNKLLTETTQTWYDINKERRELDISVPNHGYHVPIKLADQTLSCITGYAGPAQLKLEGESVSENLQCENINFKYRSNPVDKLEVIVDRMRLNNELSDLQGLKKYFNAFPGAPTLNGLKESEINDDFNQISR</sequence>
<comment type="subcellular location">
    <subcellularLocation>
        <location evidence="1">Nucleus</location>
    </subcellularLocation>
</comment>
<evidence type="ECO:0000256" key="5">
    <source>
        <dbReference type="ARBA" id="ARBA00023242"/>
    </source>
</evidence>
<evidence type="ECO:0000313" key="8">
    <source>
        <dbReference type="EMBL" id="CCC70638.1"/>
    </source>
</evidence>
<dbReference type="GO" id="GO:1900089">
    <property type="term" value="P:negative regulation of inositol biosynthetic process"/>
    <property type="evidence" value="ECO:0007669"/>
    <property type="project" value="EnsemblFungi"/>
</dbReference>
<dbReference type="FunCoup" id="G0VGL7">
    <property type="interactions" value="186"/>
</dbReference>
<feature type="compositionally biased region" description="Basic and acidic residues" evidence="7">
    <location>
        <begin position="156"/>
        <end position="165"/>
    </location>
</feature>
<dbReference type="GO" id="GO:2001246">
    <property type="term" value="P:negative regulation of phosphatidylcholine biosynthetic process"/>
    <property type="evidence" value="ECO:0007669"/>
    <property type="project" value="EnsemblFungi"/>
</dbReference>
<feature type="compositionally biased region" description="Basic and acidic residues" evidence="7">
    <location>
        <begin position="265"/>
        <end position="274"/>
    </location>
</feature>
<feature type="compositionally biased region" description="Polar residues" evidence="7">
    <location>
        <begin position="241"/>
        <end position="258"/>
    </location>
</feature>
<evidence type="ECO:0000256" key="1">
    <source>
        <dbReference type="ARBA" id="ARBA00004123"/>
    </source>
</evidence>
<dbReference type="GO" id="GO:0030174">
    <property type="term" value="P:regulation of DNA-templated DNA replication initiation"/>
    <property type="evidence" value="ECO:0007669"/>
    <property type="project" value="EnsemblFungi"/>
</dbReference>